<sequence length="908" mass="100699">MSTQHLLAQNSVNKPGTSCLGCRRRKLKCSRETEGCHNCVKSDLPCVYPAPELGVKRKRGPYKKDKPPRQRHLEDLVRYLQPGAASSANGEGDGRTEVNGGEEERRSSEAAQGINASGPSRSASRLSTVRTTAASEGLVQDALIALTRSSGNNEHEPRVDDRAFNVRAYHATPSTAAHTTSNTKVAMPHPPTRSVFEYWHLFASRVDPMIKLIHRPTFTKKLLGLVDNININNIPTSTNALLFAMYFAAVSSCTAAETRWRFGEAQEVLLRRYGQCVETAVKETLEAPGLETVQGLVLYMICIRHQSTPTNLPALFTLAVRAAELLGLHEDPTTKFPPYEAELRRRCWHHLCGLESRTAEDSGSRSASLLQNSSISLPSNLNDNDLHPSISVVPSPRQGVTDMTFPLLRFEVHRLVFTLFDMKKRHNPTISQTSLHEQQSRFFDSMTARLQSTYSAHFDASTRSYDWLCATFLHALLLKCRLIIDFPKGLIPTPETPPAQRHHLLRTSVEIIQYTHVLASPPSSPANGSAAGRGCTADYAWFFRDFVQWHSLAIVIAELGNSRNEEFREAAWQALDPLLRDWDDVFKDKKEDPAWGYVDGLIRKARAGRSQAERAATDGHESRKSKKSSKAQGGRQRQNELTTKEAAPKQQQQSFSLLMPRAEPIPERHLATTKEQTRNQQHNRSDHHYQPPPKYQQSQHHPPYPSMQAHQQQQHHPYSDHQYNQPQPDHRNSSNQPYSQAIPPSASHVTSYPPPTFASNITQTSLDYSSPTHTTTTPSSSTNLDSESFDFSFADLDFSAFEHVFGNNGDLWMGNTMVTGAGAGAGGGGIDSLPFYHAAVEPAERAGFGGAEGWNNDAGGGSQRPAVEHAALATSESAVETGGRHDRYGGDDRYIEQESGGWVRRPGT</sequence>
<evidence type="ECO:0000313" key="6">
    <source>
        <dbReference type="EMBL" id="SMY26883.1"/>
    </source>
</evidence>
<dbReference type="Pfam" id="PF04082">
    <property type="entry name" value="Fungal_trans"/>
    <property type="match status" value="1"/>
</dbReference>
<feature type="compositionally biased region" description="Polar residues" evidence="4">
    <location>
        <begin position="708"/>
        <end position="739"/>
    </location>
</feature>
<dbReference type="Gene3D" id="4.10.240.10">
    <property type="entry name" value="Zn(2)-C6 fungal-type DNA-binding domain"/>
    <property type="match status" value="1"/>
</dbReference>
<feature type="compositionally biased region" description="Basic and acidic residues" evidence="4">
    <location>
        <begin position="92"/>
        <end position="108"/>
    </location>
</feature>
<dbReference type="Pfam" id="PF00172">
    <property type="entry name" value="Zn_clus"/>
    <property type="match status" value="1"/>
</dbReference>
<dbReference type="GO" id="GO:0005634">
    <property type="term" value="C:nucleus"/>
    <property type="evidence" value="ECO:0007669"/>
    <property type="project" value="UniProtKB-SubCell"/>
</dbReference>
<feature type="region of interest" description="Disordered" evidence="4">
    <location>
        <begin position="82"/>
        <end position="129"/>
    </location>
</feature>
<comment type="subcellular location">
    <subcellularLocation>
        <location evidence="1">Nucleus</location>
    </subcellularLocation>
</comment>
<feature type="compositionally biased region" description="Polar residues" evidence="4">
    <location>
        <begin position="114"/>
        <end position="129"/>
    </location>
</feature>
<feature type="region of interest" description="Disordered" evidence="4">
    <location>
        <begin position="606"/>
        <end position="653"/>
    </location>
</feature>
<protein>
    <recommendedName>
        <fullName evidence="5">Zn(2)-C6 fungal-type domain-containing protein</fullName>
    </recommendedName>
</protein>
<dbReference type="Proteomes" id="UP000215453">
    <property type="component" value="Chromosome 8"/>
</dbReference>
<dbReference type="InterPro" id="IPR050613">
    <property type="entry name" value="Sec_Metabolite_Reg"/>
</dbReference>
<dbReference type="InterPro" id="IPR036864">
    <property type="entry name" value="Zn2-C6_fun-type_DNA-bd_sf"/>
</dbReference>
<feature type="compositionally biased region" description="Gly residues" evidence="4">
    <location>
        <begin position="849"/>
        <end position="862"/>
    </location>
</feature>
<feature type="compositionally biased region" description="Low complexity" evidence="4">
    <location>
        <begin position="769"/>
        <end position="784"/>
    </location>
</feature>
<dbReference type="PANTHER" id="PTHR31001">
    <property type="entry name" value="UNCHARACTERIZED TRANSCRIPTIONAL REGULATORY PROTEIN"/>
    <property type="match status" value="1"/>
</dbReference>
<feature type="compositionally biased region" description="Polar residues" evidence="4">
    <location>
        <begin position="757"/>
        <end position="768"/>
    </location>
</feature>
<dbReference type="CDD" id="cd00067">
    <property type="entry name" value="GAL4"/>
    <property type="match status" value="1"/>
</dbReference>
<dbReference type="PROSITE" id="PS00463">
    <property type="entry name" value="ZN2_CY6_FUNGAL_1"/>
    <property type="match status" value="1"/>
</dbReference>
<evidence type="ECO:0000256" key="4">
    <source>
        <dbReference type="SAM" id="MobiDB-lite"/>
    </source>
</evidence>
<dbReference type="AlphaFoldDB" id="A0A1Y6LR71"/>
<accession>A0A1Y6LR71</accession>
<evidence type="ECO:0000256" key="3">
    <source>
        <dbReference type="ARBA" id="ARBA00023242"/>
    </source>
</evidence>
<feature type="compositionally biased region" description="Basic and acidic residues" evidence="4">
    <location>
        <begin position="673"/>
        <end position="689"/>
    </location>
</feature>
<feature type="compositionally biased region" description="Basic and acidic residues" evidence="4">
    <location>
        <begin position="611"/>
        <end position="622"/>
    </location>
</feature>
<feature type="region of interest" description="Disordered" evidence="4">
    <location>
        <begin position="849"/>
        <end position="908"/>
    </location>
</feature>
<dbReference type="PANTHER" id="PTHR31001:SF50">
    <property type="entry name" value="ZN(II)2CYS6 TRANSCRIPTION FACTOR (EUROFUNG)"/>
    <property type="match status" value="1"/>
</dbReference>
<name>A0A1Y6LR71_ZYMTR</name>
<dbReference type="GO" id="GO:0006351">
    <property type="term" value="P:DNA-templated transcription"/>
    <property type="evidence" value="ECO:0007669"/>
    <property type="project" value="InterPro"/>
</dbReference>
<dbReference type="GO" id="GO:0000981">
    <property type="term" value="F:DNA-binding transcription factor activity, RNA polymerase II-specific"/>
    <property type="evidence" value="ECO:0007669"/>
    <property type="project" value="InterPro"/>
</dbReference>
<keyword evidence="3" id="KW-0539">Nucleus</keyword>
<dbReference type="CDD" id="cd12148">
    <property type="entry name" value="fungal_TF_MHR"/>
    <property type="match status" value="1"/>
</dbReference>
<dbReference type="SUPFAM" id="SSF57701">
    <property type="entry name" value="Zn2/Cys6 DNA-binding domain"/>
    <property type="match status" value="1"/>
</dbReference>
<evidence type="ECO:0000259" key="5">
    <source>
        <dbReference type="PROSITE" id="PS50048"/>
    </source>
</evidence>
<proteinExistence type="predicted"/>
<gene>
    <name evidence="6" type="ORF">ZT1A5_G8327</name>
</gene>
<evidence type="ECO:0000256" key="1">
    <source>
        <dbReference type="ARBA" id="ARBA00004123"/>
    </source>
</evidence>
<keyword evidence="2" id="KW-0479">Metal-binding</keyword>
<dbReference type="GO" id="GO:0003677">
    <property type="term" value="F:DNA binding"/>
    <property type="evidence" value="ECO:0007669"/>
    <property type="project" value="InterPro"/>
</dbReference>
<organism evidence="6 7">
    <name type="scientific">Zymoseptoria tritici ST99CH_1A5</name>
    <dbReference type="NCBI Taxonomy" id="1276529"/>
    <lineage>
        <taxon>Eukaryota</taxon>
        <taxon>Fungi</taxon>
        <taxon>Dikarya</taxon>
        <taxon>Ascomycota</taxon>
        <taxon>Pezizomycotina</taxon>
        <taxon>Dothideomycetes</taxon>
        <taxon>Dothideomycetidae</taxon>
        <taxon>Mycosphaerellales</taxon>
        <taxon>Mycosphaerellaceae</taxon>
        <taxon>Zymoseptoria</taxon>
    </lineage>
</organism>
<feature type="domain" description="Zn(2)-C6 fungal-type" evidence="5">
    <location>
        <begin position="18"/>
        <end position="48"/>
    </location>
</feature>
<feature type="region of interest" description="Disordered" evidence="4">
    <location>
        <begin position="673"/>
        <end position="784"/>
    </location>
</feature>
<evidence type="ECO:0000256" key="2">
    <source>
        <dbReference type="ARBA" id="ARBA00022723"/>
    </source>
</evidence>
<dbReference type="SMART" id="SM00066">
    <property type="entry name" value="GAL4"/>
    <property type="match status" value="1"/>
</dbReference>
<evidence type="ECO:0000313" key="7">
    <source>
        <dbReference type="Proteomes" id="UP000215453"/>
    </source>
</evidence>
<dbReference type="EMBL" id="LT882683">
    <property type="protein sequence ID" value="SMY26883.1"/>
    <property type="molecule type" value="Genomic_DNA"/>
</dbReference>
<feature type="compositionally biased region" description="Basic and acidic residues" evidence="4">
    <location>
        <begin position="882"/>
        <end position="896"/>
    </location>
</feature>
<dbReference type="InterPro" id="IPR007219">
    <property type="entry name" value="XnlR_reg_dom"/>
</dbReference>
<dbReference type="InterPro" id="IPR001138">
    <property type="entry name" value="Zn2Cys6_DnaBD"/>
</dbReference>
<dbReference type="PROSITE" id="PS50048">
    <property type="entry name" value="ZN2_CY6_FUNGAL_2"/>
    <property type="match status" value="1"/>
</dbReference>
<dbReference type="GO" id="GO:0008270">
    <property type="term" value="F:zinc ion binding"/>
    <property type="evidence" value="ECO:0007669"/>
    <property type="project" value="InterPro"/>
</dbReference>
<reference evidence="6 7" key="1">
    <citation type="submission" date="2016-10" db="EMBL/GenBank/DDBJ databases">
        <authorList>
            <person name="Varghese N."/>
        </authorList>
    </citation>
    <scope>NUCLEOTIDE SEQUENCE [LARGE SCALE GENOMIC DNA]</scope>
</reference>